<keyword evidence="2" id="KW-1133">Transmembrane helix</keyword>
<keyword evidence="5" id="KW-1185">Reference proteome</keyword>
<evidence type="ECO:0000313" key="4">
    <source>
        <dbReference type="EMBL" id="GEA85659.1"/>
    </source>
</evidence>
<feature type="transmembrane region" description="Helical" evidence="2">
    <location>
        <begin position="54"/>
        <end position="75"/>
    </location>
</feature>
<feature type="compositionally biased region" description="Low complexity" evidence="1">
    <location>
        <begin position="94"/>
        <end position="105"/>
    </location>
</feature>
<dbReference type="AlphaFoldDB" id="A0A4Y3KMM6"/>
<gene>
    <name evidence="4" type="ORF">CGE01nite_29100</name>
</gene>
<feature type="region of interest" description="Disordered" evidence="1">
    <location>
        <begin position="1"/>
        <end position="47"/>
    </location>
</feature>
<dbReference type="Pfam" id="PF13399">
    <property type="entry name" value="LytR_C"/>
    <property type="match status" value="1"/>
</dbReference>
<dbReference type="EMBL" id="BJLQ01000042">
    <property type="protein sequence ID" value="GEA85659.1"/>
    <property type="molecule type" value="Genomic_DNA"/>
</dbReference>
<proteinExistence type="predicted"/>
<name>A0A4Y3KMM6_9CELL</name>
<feature type="domain" description="LytR/CpsA/Psr regulator C-terminal" evidence="3">
    <location>
        <begin position="138"/>
        <end position="220"/>
    </location>
</feature>
<comment type="caution">
    <text evidence="4">The sequence shown here is derived from an EMBL/GenBank/DDBJ whole genome shotgun (WGS) entry which is preliminary data.</text>
</comment>
<accession>A0A4Y3KMM6</accession>
<evidence type="ECO:0000259" key="3">
    <source>
        <dbReference type="Pfam" id="PF13399"/>
    </source>
</evidence>
<dbReference type="Proteomes" id="UP000320461">
    <property type="component" value="Unassembled WGS sequence"/>
</dbReference>
<evidence type="ECO:0000256" key="2">
    <source>
        <dbReference type="SAM" id="Phobius"/>
    </source>
</evidence>
<reference evidence="4 5" key="1">
    <citation type="submission" date="2019-06" db="EMBL/GenBank/DDBJ databases">
        <title>Whole genome shotgun sequence of Cellulomonas gelida NBRC 3748.</title>
        <authorList>
            <person name="Hosoyama A."/>
            <person name="Uohara A."/>
            <person name="Ohji S."/>
            <person name="Ichikawa N."/>
        </authorList>
    </citation>
    <scope>NUCLEOTIDE SEQUENCE [LARGE SCALE GENOMIC DNA]</scope>
    <source>
        <strain evidence="4 5">NBRC 3748</strain>
    </source>
</reference>
<evidence type="ECO:0000256" key="1">
    <source>
        <dbReference type="SAM" id="MobiDB-lite"/>
    </source>
</evidence>
<keyword evidence="2" id="KW-0472">Membrane</keyword>
<dbReference type="InterPro" id="IPR027381">
    <property type="entry name" value="LytR/CpsA/Psr_C"/>
</dbReference>
<organism evidence="4 5">
    <name type="scientific">Cellulomonas gelida</name>
    <dbReference type="NCBI Taxonomy" id="1712"/>
    <lineage>
        <taxon>Bacteria</taxon>
        <taxon>Bacillati</taxon>
        <taxon>Actinomycetota</taxon>
        <taxon>Actinomycetes</taxon>
        <taxon>Micrococcales</taxon>
        <taxon>Cellulomonadaceae</taxon>
        <taxon>Cellulomonas</taxon>
    </lineage>
</organism>
<evidence type="ECO:0000313" key="5">
    <source>
        <dbReference type="Proteomes" id="UP000320461"/>
    </source>
</evidence>
<dbReference type="OrthoDB" id="5147502at2"/>
<feature type="region of interest" description="Disordered" evidence="1">
    <location>
        <begin position="85"/>
        <end position="131"/>
    </location>
</feature>
<keyword evidence="2" id="KW-0812">Transmembrane</keyword>
<dbReference type="Gene3D" id="3.30.70.2390">
    <property type="match status" value="1"/>
</dbReference>
<protein>
    <recommendedName>
        <fullName evidence="3">LytR/CpsA/Psr regulator C-terminal domain-containing protein</fullName>
    </recommendedName>
</protein>
<sequence>MSDTPVPAHTARADSLPAVSKADYPYPDDEFDAPADPTAPRGVHRAPRSAWSRWSPFLLVLVLAPLLAYGAVTFATRGGDLPLVGGGGGDDDGTPAATATATPGGSDDETGGESPEPTEPGQDETTEEPPALEPDLATSVTVYNAAGIQGLAAKAGEQLTAAGFTSVKPDNFTGTKPAASSVFYGAEEDRATADLVASTLGLSTAQLDPAQAPSGVVVVLVSALP</sequence>